<evidence type="ECO:0000256" key="1">
    <source>
        <dbReference type="SAM" id="MobiDB-lite"/>
    </source>
</evidence>
<feature type="region of interest" description="Disordered" evidence="1">
    <location>
        <begin position="185"/>
        <end position="231"/>
    </location>
</feature>
<feature type="compositionally biased region" description="Low complexity" evidence="1">
    <location>
        <begin position="207"/>
        <end position="218"/>
    </location>
</feature>
<name>A0A2G9YTP4_9BACT</name>
<protein>
    <recommendedName>
        <fullName evidence="4">Carboxypeptidase regulatory-like domain-containing protein</fullName>
    </recommendedName>
</protein>
<dbReference type="EMBL" id="PCRO01000037">
    <property type="protein sequence ID" value="PIP22598.1"/>
    <property type="molecule type" value="Genomic_DNA"/>
</dbReference>
<evidence type="ECO:0008006" key="4">
    <source>
        <dbReference type="Google" id="ProtNLM"/>
    </source>
</evidence>
<feature type="compositionally biased region" description="Basic and acidic residues" evidence="1">
    <location>
        <begin position="220"/>
        <end position="231"/>
    </location>
</feature>
<proteinExistence type="predicted"/>
<evidence type="ECO:0000313" key="3">
    <source>
        <dbReference type="Proteomes" id="UP000229976"/>
    </source>
</evidence>
<gene>
    <name evidence="2" type="ORF">COX37_03075</name>
</gene>
<sequence length="231" mass="25973">MQWNILSRKEKKFSAPSIGVPELKENGAVGLRVVNMPSGARTIIFFVLSRDHSEERKFHVASDGRYLLTGLPPGDYKFQAKAEAEGTNGEWSPLTNGINVPDVNASTDPDPEEDYLKQLKKINLQQQQEAFQLTLMMLSGATGGDQDIPTMKAEYEIISMQNKILQRQRDLQAMRTAMQRQMQQMRESASKQMEAVRKIAQKEQEQSLSSLDLDISDIAGDDKGKDDDKKP</sequence>
<feature type="compositionally biased region" description="Basic and acidic residues" evidence="1">
    <location>
        <begin position="194"/>
        <end position="205"/>
    </location>
</feature>
<evidence type="ECO:0000313" key="2">
    <source>
        <dbReference type="EMBL" id="PIP22598.1"/>
    </source>
</evidence>
<accession>A0A2G9YTP4</accession>
<dbReference type="Proteomes" id="UP000229976">
    <property type="component" value="Unassembled WGS sequence"/>
</dbReference>
<dbReference type="AlphaFoldDB" id="A0A2G9YTP4"/>
<organism evidence="2 3">
    <name type="scientific">Candidatus Nealsonbacteria bacterium CG23_combo_of_CG06-09_8_20_14_all_39_17</name>
    <dbReference type="NCBI Taxonomy" id="1974722"/>
    <lineage>
        <taxon>Bacteria</taxon>
        <taxon>Candidatus Nealsoniibacteriota</taxon>
    </lineage>
</organism>
<comment type="caution">
    <text evidence="2">The sequence shown here is derived from an EMBL/GenBank/DDBJ whole genome shotgun (WGS) entry which is preliminary data.</text>
</comment>
<reference evidence="2 3" key="1">
    <citation type="submission" date="2017-09" db="EMBL/GenBank/DDBJ databases">
        <title>Depth-based differentiation of microbial function through sediment-hosted aquifers and enrichment of novel symbionts in the deep terrestrial subsurface.</title>
        <authorList>
            <person name="Probst A.J."/>
            <person name="Ladd B."/>
            <person name="Jarett J.K."/>
            <person name="Geller-Mcgrath D.E."/>
            <person name="Sieber C.M."/>
            <person name="Emerson J.B."/>
            <person name="Anantharaman K."/>
            <person name="Thomas B.C."/>
            <person name="Malmstrom R."/>
            <person name="Stieglmeier M."/>
            <person name="Klingl A."/>
            <person name="Woyke T."/>
            <person name="Ryan C.M."/>
            <person name="Banfield J.F."/>
        </authorList>
    </citation>
    <scope>NUCLEOTIDE SEQUENCE [LARGE SCALE GENOMIC DNA]</scope>
    <source>
        <strain evidence="2">CG23_combo_of_CG06-09_8_20_14_all_39_17</strain>
    </source>
</reference>